<evidence type="ECO:0000313" key="2">
    <source>
        <dbReference type="Proteomes" id="UP001141259"/>
    </source>
</evidence>
<dbReference type="AlphaFoldDB" id="A0A9X2VV33"/>
<dbReference type="Pfam" id="PF18944">
    <property type="entry name" value="DUF5691"/>
    <property type="match status" value="1"/>
</dbReference>
<protein>
    <submittedName>
        <fullName evidence="1">DUF5691 domain-containing protein</fullName>
    </submittedName>
</protein>
<dbReference type="Proteomes" id="UP001141259">
    <property type="component" value="Unassembled WGS sequence"/>
</dbReference>
<keyword evidence="2" id="KW-1185">Reference proteome</keyword>
<accession>A0A9X2VV33</accession>
<reference evidence="1" key="1">
    <citation type="submission" date="2022-08" db="EMBL/GenBank/DDBJ databases">
        <authorList>
            <person name="Tistechok S."/>
            <person name="Samborskyy M."/>
            <person name="Roman I."/>
        </authorList>
    </citation>
    <scope>NUCLEOTIDE SEQUENCE</scope>
    <source>
        <strain evidence="1">DSM 103496</strain>
    </source>
</reference>
<comment type="caution">
    <text evidence="1">The sequence shown here is derived from an EMBL/GenBank/DDBJ whole genome shotgun (WGS) entry which is preliminary data.</text>
</comment>
<organism evidence="1 2">
    <name type="scientific">Umezawaea endophytica</name>
    <dbReference type="NCBI Taxonomy" id="1654476"/>
    <lineage>
        <taxon>Bacteria</taxon>
        <taxon>Bacillati</taxon>
        <taxon>Actinomycetota</taxon>
        <taxon>Actinomycetes</taxon>
        <taxon>Pseudonocardiales</taxon>
        <taxon>Pseudonocardiaceae</taxon>
        <taxon>Umezawaea</taxon>
    </lineage>
</organism>
<sequence>MSVQAAWEDAVRSLLVGAHRGGGEPQALLDDCAAGGLAAFGAALPVVVEVAGLEPAPRTEERVVGVAAREVFTQIAAVDDQVLLTEWCGKARAAGVVAEHRSLPELLALGTSHPGLRSAVAAVLGSRGRWLAGTRPGWAWATGSGASADLVDLDEVLDLPGTQRLAALRRARRADPVGTRAFLVEQFAAQRRAVDRQALVSALETGLGPEDEELLESALDDRAIGVHDEAVRLLRLLPGSALAARAAERLDRGLHLVGGGFDVRADELWAEALPGQEEARDLLRDGSEVGVAGRLRAAAASVPTAHWTARLATDDEGAAEVLSRGPWAAALLRGVAQRVARAVDASPWAVAATRTLTGMEQLEMLASLPAELSARTVIAVSHQWNYDLLDHACSQLPAPWSAESTAALLDRYAAMRDPRWRAGRPPAVLLARGDAEVLGANWARVTERWPEHSIELEVLRLRMRLSQAFDRKEPVQ</sequence>
<dbReference type="EMBL" id="JANYMP010000022">
    <property type="protein sequence ID" value="MCS7482168.1"/>
    <property type="molecule type" value="Genomic_DNA"/>
</dbReference>
<dbReference type="RefSeq" id="WP_259627648.1">
    <property type="nucleotide sequence ID" value="NZ_JANYMP010000022.1"/>
</dbReference>
<evidence type="ECO:0000313" key="1">
    <source>
        <dbReference type="EMBL" id="MCS7482168.1"/>
    </source>
</evidence>
<gene>
    <name evidence="1" type="ORF">NZH93_35425</name>
</gene>
<dbReference type="InterPro" id="IPR043746">
    <property type="entry name" value="DUF5691"/>
</dbReference>
<name>A0A9X2VV33_9PSEU</name>
<proteinExistence type="predicted"/>